<dbReference type="PANTHER" id="PTHR12080">
    <property type="entry name" value="SIGNALING LYMPHOCYTIC ACTIVATION MOLECULE"/>
    <property type="match status" value="1"/>
</dbReference>
<protein>
    <recommendedName>
        <fullName evidence="6">Ig-like domain-containing protein</fullName>
    </recommendedName>
</protein>
<evidence type="ECO:0000256" key="1">
    <source>
        <dbReference type="ARBA" id="ARBA00004370"/>
    </source>
</evidence>
<dbReference type="InterPro" id="IPR007110">
    <property type="entry name" value="Ig-like_dom"/>
</dbReference>
<evidence type="ECO:0000313" key="8">
    <source>
        <dbReference type="Proteomes" id="UP000694393"/>
    </source>
</evidence>
<name>A0A8C8RPT4_9SAUR</name>
<keyword evidence="5" id="KW-1133">Transmembrane helix</keyword>
<keyword evidence="4" id="KW-0325">Glycoprotein</keyword>
<proteinExistence type="predicted"/>
<evidence type="ECO:0000256" key="3">
    <source>
        <dbReference type="ARBA" id="ARBA00023136"/>
    </source>
</evidence>
<dbReference type="GO" id="GO:0042110">
    <property type="term" value="P:T cell activation"/>
    <property type="evidence" value="ECO:0007669"/>
    <property type="project" value="TreeGrafter"/>
</dbReference>
<dbReference type="Ensembl" id="ENSPCET00000009386.1">
    <property type="protein sequence ID" value="ENSPCEP00000009063.1"/>
    <property type="gene ID" value="ENSPCEG00000007254.1"/>
</dbReference>
<dbReference type="Proteomes" id="UP000694393">
    <property type="component" value="Unplaced"/>
</dbReference>
<comment type="subcellular location">
    <subcellularLocation>
        <location evidence="1">Membrane</location>
    </subcellularLocation>
</comment>
<keyword evidence="5" id="KW-0812">Transmembrane</keyword>
<evidence type="ECO:0000256" key="5">
    <source>
        <dbReference type="SAM" id="Phobius"/>
    </source>
</evidence>
<keyword evidence="8" id="KW-1185">Reference proteome</keyword>
<evidence type="ECO:0000259" key="6">
    <source>
        <dbReference type="PROSITE" id="PS50835"/>
    </source>
</evidence>
<dbReference type="PROSITE" id="PS50835">
    <property type="entry name" value="IG_LIKE"/>
    <property type="match status" value="1"/>
</dbReference>
<accession>A0A8C8RPT4</accession>
<evidence type="ECO:0000256" key="4">
    <source>
        <dbReference type="ARBA" id="ARBA00023180"/>
    </source>
</evidence>
<reference evidence="7" key="1">
    <citation type="submission" date="2025-08" db="UniProtKB">
        <authorList>
            <consortium name="Ensembl"/>
        </authorList>
    </citation>
    <scope>IDENTIFICATION</scope>
</reference>
<sequence>MMRCLPIFVNGILGESVVLPHEGIGTFQRMTWSAPDSRKDSASGGSEPLAVVRPGALGVLPHFTVENERYRGRVRLQGQSYSLEISNLTMADQGEYKLISLSVHMGRCRRLSTPEISVSSAMSGNSTCNVTFTCSTGERDQLHNYTWTRPAGDAILSTEGSLLVLHRLGDEDSPVTCTVRNRVSSSSASASPKVACPAPPQAVALSYCHAKGILLLGVLGTLLAGILTVHVLTARGQRQS</sequence>
<dbReference type="Gene3D" id="2.60.40.10">
    <property type="entry name" value="Immunoglobulins"/>
    <property type="match status" value="2"/>
</dbReference>
<dbReference type="GO" id="GO:0009897">
    <property type="term" value="C:external side of plasma membrane"/>
    <property type="evidence" value="ECO:0007669"/>
    <property type="project" value="TreeGrafter"/>
</dbReference>
<evidence type="ECO:0000256" key="2">
    <source>
        <dbReference type="ARBA" id="ARBA00022729"/>
    </source>
</evidence>
<dbReference type="InterPro" id="IPR015631">
    <property type="entry name" value="CD2/SLAM_rcpt"/>
</dbReference>
<dbReference type="PANTHER" id="PTHR12080:SF18">
    <property type="entry name" value="SLAM FAMILY MEMBER 9"/>
    <property type="match status" value="1"/>
</dbReference>
<dbReference type="AlphaFoldDB" id="A0A8C8RPT4"/>
<dbReference type="SUPFAM" id="SSF48726">
    <property type="entry name" value="Immunoglobulin"/>
    <property type="match status" value="2"/>
</dbReference>
<keyword evidence="2" id="KW-0732">Signal</keyword>
<organism evidence="7 8">
    <name type="scientific">Pelusios castaneus</name>
    <name type="common">West African mud turtle</name>
    <dbReference type="NCBI Taxonomy" id="367368"/>
    <lineage>
        <taxon>Eukaryota</taxon>
        <taxon>Metazoa</taxon>
        <taxon>Chordata</taxon>
        <taxon>Craniata</taxon>
        <taxon>Vertebrata</taxon>
        <taxon>Euteleostomi</taxon>
        <taxon>Archelosauria</taxon>
        <taxon>Testudinata</taxon>
        <taxon>Testudines</taxon>
        <taxon>Pleurodira</taxon>
        <taxon>Pelomedusidae</taxon>
        <taxon>Pelusios</taxon>
    </lineage>
</organism>
<dbReference type="InterPro" id="IPR013783">
    <property type="entry name" value="Ig-like_fold"/>
</dbReference>
<evidence type="ECO:0000313" key="7">
    <source>
        <dbReference type="Ensembl" id="ENSPCEP00000009063.1"/>
    </source>
</evidence>
<keyword evidence="3 5" id="KW-0472">Membrane</keyword>
<dbReference type="InterPro" id="IPR036179">
    <property type="entry name" value="Ig-like_dom_sf"/>
</dbReference>
<feature type="transmembrane region" description="Helical" evidence="5">
    <location>
        <begin position="213"/>
        <end position="234"/>
    </location>
</feature>
<reference evidence="7" key="2">
    <citation type="submission" date="2025-09" db="UniProtKB">
        <authorList>
            <consortium name="Ensembl"/>
        </authorList>
    </citation>
    <scope>IDENTIFICATION</scope>
</reference>
<feature type="domain" description="Ig-like" evidence="6">
    <location>
        <begin position="114"/>
        <end position="195"/>
    </location>
</feature>